<dbReference type="PANTHER" id="PTHR43767:SF1">
    <property type="entry name" value="NONRIBOSOMAL PEPTIDE SYNTHASE PES1 (EUROFUNG)-RELATED"/>
    <property type="match status" value="1"/>
</dbReference>
<gene>
    <name evidence="2" type="ORF">LZ495_19345</name>
</gene>
<reference evidence="2" key="1">
    <citation type="submission" date="2022-01" db="EMBL/GenBank/DDBJ databases">
        <title>Genome-Based Taxonomic Classification of the Phylum Actinobacteria.</title>
        <authorList>
            <person name="Gao Y."/>
        </authorList>
    </citation>
    <scope>NUCLEOTIDE SEQUENCE</scope>
    <source>
        <strain evidence="2">KLBMP 8922</strain>
    </source>
</reference>
<evidence type="ECO:0000259" key="1">
    <source>
        <dbReference type="Pfam" id="PF00501"/>
    </source>
</evidence>
<dbReference type="Proteomes" id="UP001165378">
    <property type="component" value="Unassembled WGS sequence"/>
</dbReference>
<organism evidence="2 3">
    <name type="scientific">Yinghuangia soli</name>
    <dbReference type="NCBI Taxonomy" id="2908204"/>
    <lineage>
        <taxon>Bacteria</taxon>
        <taxon>Bacillati</taxon>
        <taxon>Actinomycetota</taxon>
        <taxon>Actinomycetes</taxon>
        <taxon>Kitasatosporales</taxon>
        <taxon>Streptomycetaceae</taxon>
        <taxon>Yinghuangia</taxon>
    </lineage>
</organism>
<dbReference type="Gene3D" id="3.40.50.980">
    <property type="match status" value="1"/>
</dbReference>
<name>A0AA41Q1S6_9ACTN</name>
<dbReference type="AlphaFoldDB" id="A0AA41Q1S6"/>
<protein>
    <submittedName>
        <fullName evidence="2">Acyl--CoA ligase</fullName>
    </submittedName>
</protein>
<dbReference type="PANTHER" id="PTHR43767">
    <property type="entry name" value="LONG-CHAIN-FATTY-ACID--COA LIGASE"/>
    <property type="match status" value="1"/>
</dbReference>
<proteinExistence type="predicted"/>
<dbReference type="RefSeq" id="WP_235053601.1">
    <property type="nucleotide sequence ID" value="NZ_JAKFHA010000010.1"/>
</dbReference>
<dbReference type="Pfam" id="PF00501">
    <property type="entry name" value="AMP-binding"/>
    <property type="match status" value="1"/>
</dbReference>
<comment type="caution">
    <text evidence="2">The sequence shown here is derived from an EMBL/GenBank/DDBJ whole genome shotgun (WGS) entry which is preliminary data.</text>
</comment>
<dbReference type="SUPFAM" id="SSF56801">
    <property type="entry name" value="Acetyl-CoA synthetase-like"/>
    <property type="match status" value="1"/>
</dbReference>
<evidence type="ECO:0000313" key="3">
    <source>
        <dbReference type="Proteomes" id="UP001165378"/>
    </source>
</evidence>
<accession>A0AA41Q1S6</accession>
<evidence type="ECO:0000313" key="2">
    <source>
        <dbReference type="EMBL" id="MCF2529355.1"/>
    </source>
</evidence>
<dbReference type="GO" id="GO:0016874">
    <property type="term" value="F:ligase activity"/>
    <property type="evidence" value="ECO:0007669"/>
    <property type="project" value="UniProtKB-KW"/>
</dbReference>
<feature type="domain" description="AMP-dependent synthetase/ligase" evidence="1">
    <location>
        <begin position="24"/>
        <end position="139"/>
    </location>
</feature>
<dbReference type="InterPro" id="IPR000873">
    <property type="entry name" value="AMP-dep_synth/lig_dom"/>
</dbReference>
<dbReference type="InterPro" id="IPR050237">
    <property type="entry name" value="ATP-dep_AMP-bd_enzyme"/>
</dbReference>
<dbReference type="EMBL" id="JAKFHA010000010">
    <property type="protein sequence ID" value="MCF2529355.1"/>
    <property type="molecule type" value="Genomic_DNA"/>
</dbReference>
<sequence length="273" mass="29121">MPHNTEVAEARPRRSDETLDCLLRDRVAVHPEDPAVADPPDMRARTGRPPQQWTWARLDQEVDRLAALLLGHGVRRGDTVALQLPPGAELVQSVLACWRIGAVAMPLSVSLRDRSLTYRARRTGARTIVTSTRIGGHRPAAAAVALPCFPAVLAWGPDVPAGAVDLDAAAPAPDEPAAYLSRTGIGPGDRAAMLWTACDGELPYLHRDLQVVPQPDAAPAGEPDAASLTNTTGLTCPAGFRDVLLPWLHSGCRLVHPEEGTSDLTGSSRIPRP</sequence>
<keyword evidence="3" id="KW-1185">Reference proteome</keyword>
<keyword evidence="2" id="KW-0436">Ligase</keyword>